<gene>
    <name evidence="2" type="ORF">FUA24_18920</name>
</gene>
<dbReference type="Proteomes" id="UP000323930">
    <property type="component" value="Unassembled WGS sequence"/>
</dbReference>
<dbReference type="EMBL" id="VSDQ01000718">
    <property type="protein sequence ID" value="TYA71640.1"/>
    <property type="molecule type" value="Genomic_DNA"/>
</dbReference>
<evidence type="ECO:0000256" key="1">
    <source>
        <dbReference type="SAM" id="Phobius"/>
    </source>
</evidence>
<feature type="transmembrane region" description="Helical" evidence="1">
    <location>
        <begin position="339"/>
        <end position="361"/>
    </location>
</feature>
<dbReference type="OrthoDB" id="1454352at2"/>
<proteinExistence type="predicted"/>
<accession>A0A5D0HKZ1</accession>
<dbReference type="RefSeq" id="WP_148544626.1">
    <property type="nucleotide sequence ID" value="NZ_VSDQ01000718.1"/>
</dbReference>
<keyword evidence="3" id="KW-1185">Reference proteome</keyword>
<dbReference type="AlphaFoldDB" id="A0A5D0HKZ1"/>
<sequence length="528" mass="61997">MVNSLNNNTLLKALFVICLLLVFKGNGQVDYRRFVDSANNHIDESSLKALQFLDSIPEPVEKHIEGKLGEYYSNKALIYDDFNEYSKIYQSYILALKYADKEESYFIAGETCVNLFSILSHSKKDSIANIYLEKAKKYYELDGFEYGDFEIELSKAYDAVVKGYHKRSNGLIFKRLEDYKKVVDKDAYYYMFALHLITSNYLYIEDLENAHKYFSKFKILKANNTVAAFNYYSFEATLKANFAEVHFKKKQLDSSKYYLKEAKKRRKFMESETLKDYYTLNVDVLLEEKEIESARLYLDSLKIFQRKLLNSVIDTGNDINVELLNTEHELGEVTKERTFFGYFGIILLSTLLAVSLIYFIFYYKQRVKLSKLDIQNKNLTHLKTNHEKLTAKVQGLEDYITTLKGKVKYISSINDVDTQKDMIKDFYKNLHLGSSTILEESNSHFDLVNDFNISFFNKLKNLYPKLNDSEIIICYYIYIGFKNKEIALFLNTSVRAIESKRYRITKKIDFDKQEMTLVDFLKNTFIDE</sequence>
<keyword evidence="1" id="KW-0472">Membrane</keyword>
<dbReference type="InterPro" id="IPR016032">
    <property type="entry name" value="Sig_transdc_resp-reg_C-effctor"/>
</dbReference>
<dbReference type="GO" id="GO:0003677">
    <property type="term" value="F:DNA binding"/>
    <property type="evidence" value="ECO:0007669"/>
    <property type="project" value="InterPro"/>
</dbReference>
<keyword evidence="1" id="KW-0812">Transmembrane</keyword>
<comment type="caution">
    <text evidence="2">The sequence shown here is derived from an EMBL/GenBank/DDBJ whole genome shotgun (WGS) entry which is preliminary data.</text>
</comment>
<protein>
    <recommendedName>
        <fullName evidence="4">HTH luxR-type domain-containing protein</fullName>
    </recommendedName>
</protein>
<keyword evidence="1" id="KW-1133">Transmembrane helix</keyword>
<evidence type="ECO:0000313" key="2">
    <source>
        <dbReference type="EMBL" id="TYA71640.1"/>
    </source>
</evidence>
<reference evidence="2 3" key="1">
    <citation type="submission" date="2019-08" db="EMBL/GenBank/DDBJ databases">
        <title>Seonamhaeicola sediminis sp. nov., isolated from marine sediment.</title>
        <authorList>
            <person name="Cao W.R."/>
        </authorList>
    </citation>
    <scope>NUCLEOTIDE SEQUENCE [LARGE SCALE GENOMIC DNA]</scope>
    <source>
        <strain evidence="2 3">B011</strain>
    </source>
</reference>
<evidence type="ECO:0000313" key="3">
    <source>
        <dbReference type="Proteomes" id="UP000323930"/>
    </source>
</evidence>
<dbReference type="GO" id="GO:0006355">
    <property type="term" value="P:regulation of DNA-templated transcription"/>
    <property type="evidence" value="ECO:0007669"/>
    <property type="project" value="InterPro"/>
</dbReference>
<evidence type="ECO:0008006" key="4">
    <source>
        <dbReference type="Google" id="ProtNLM"/>
    </source>
</evidence>
<organism evidence="2 3">
    <name type="scientific">Seonamhaeicola marinus</name>
    <dbReference type="NCBI Taxonomy" id="1912246"/>
    <lineage>
        <taxon>Bacteria</taxon>
        <taxon>Pseudomonadati</taxon>
        <taxon>Bacteroidota</taxon>
        <taxon>Flavobacteriia</taxon>
        <taxon>Flavobacteriales</taxon>
        <taxon>Flavobacteriaceae</taxon>
    </lineage>
</organism>
<name>A0A5D0HKZ1_9FLAO</name>
<dbReference type="SUPFAM" id="SSF46894">
    <property type="entry name" value="C-terminal effector domain of the bipartite response regulators"/>
    <property type="match status" value="1"/>
</dbReference>